<evidence type="ECO:0000313" key="4">
    <source>
        <dbReference type="Proteomes" id="UP000676336"/>
    </source>
</evidence>
<accession>A0A8S3CDW1</accession>
<sequence length="360" mass="39556">QTYEYAKTILSLMVKEKNPDGKTLIIGGGIANFTNVAATFKGIVKALREYRDLLIENKVSIFVRRAGPNYQEGLRVMREVGASLGIPVHVFGPETHMTAIVGMALGKRPIAVPEEVELTTANFLLPSSGKKGDVRVASDTASSTIEKVNGEVLKNDLNRPRFTNETRAIVWGMQTKAVQGMLDFDHVCRRTQPSVVAMVYPFTGDHKQKFYWGHEEILLPCYKNMADCIKRHPEADVLINFASLRSAYESTMEAMKYPQIRTIAIIAEGIPEQLTRSMIRVANKQNVFLIGPATVGGLKAGCFKIGHTGGMLDNILMSKLYRPGSVAYVSRSGGMSNELNNIIARNSDGVYEGIAIGGDR</sequence>
<dbReference type="GO" id="GO:0005829">
    <property type="term" value="C:cytosol"/>
    <property type="evidence" value="ECO:0007669"/>
    <property type="project" value="TreeGrafter"/>
</dbReference>
<dbReference type="InterPro" id="IPR002020">
    <property type="entry name" value="Citrate_synthase"/>
</dbReference>
<gene>
    <name evidence="3" type="ORF">SMN809_LOCUS51910</name>
</gene>
<dbReference type="PANTHER" id="PTHR23118">
    <property type="entry name" value="ATP-CITRATE SYNTHASE"/>
    <property type="match status" value="1"/>
</dbReference>
<dbReference type="InterPro" id="IPR032263">
    <property type="entry name" value="Citrate-bd"/>
</dbReference>
<dbReference type="AlphaFoldDB" id="A0A8S3CDW1"/>
<dbReference type="Pfam" id="PF02629">
    <property type="entry name" value="CoA_binding"/>
    <property type="match status" value="1"/>
</dbReference>
<dbReference type="Gene3D" id="3.40.50.720">
    <property type="entry name" value="NAD(P)-binding Rossmann-like Domain"/>
    <property type="match status" value="1"/>
</dbReference>
<reference evidence="3" key="1">
    <citation type="submission" date="2021-02" db="EMBL/GenBank/DDBJ databases">
        <authorList>
            <person name="Nowell W R."/>
        </authorList>
    </citation>
    <scope>NUCLEOTIDE SEQUENCE</scope>
</reference>
<dbReference type="GO" id="GO:0000166">
    <property type="term" value="F:nucleotide binding"/>
    <property type="evidence" value="ECO:0007669"/>
    <property type="project" value="UniProtKB-KW"/>
</dbReference>
<evidence type="ECO:0000259" key="2">
    <source>
        <dbReference type="SMART" id="SM00881"/>
    </source>
</evidence>
<dbReference type="FunFam" id="3.40.50.720:FF:000024">
    <property type="entry name" value="Probable ATP-citrate synthase"/>
    <property type="match status" value="1"/>
</dbReference>
<dbReference type="InterPro" id="IPR033847">
    <property type="entry name" value="Citrt_syn/SCS-alpha_CS"/>
</dbReference>
<evidence type="ECO:0000313" key="3">
    <source>
        <dbReference type="EMBL" id="CAF4904501.1"/>
    </source>
</evidence>
<dbReference type="EMBL" id="CAJOBI010175132">
    <property type="protein sequence ID" value="CAF4904501.1"/>
    <property type="molecule type" value="Genomic_DNA"/>
</dbReference>
<organism evidence="3 4">
    <name type="scientific">Rotaria magnacalcarata</name>
    <dbReference type="NCBI Taxonomy" id="392030"/>
    <lineage>
        <taxon>Eukaryota</taxon>
        <taxon>Metazoa</taxon>
        <taxon>Spiralia</taxon>
        <taxon>Gnathifera</taxon>
        <taxon>Rotifera</taxon>
        <taxon>Eurotatoria</taxon>
        <taxon>Bdelloidea</taxon>
        <taxon>Philodinida</taxon>
        <taxon>Philodinidae</taxon>
        <taxon>Rotaria</taxon>
    </lineage>
</organism>
<feature type="non-terminal residue" evidence="3">
    <location>
        <position position="1"/>
    </location>
</feature>
<name>A0A8S3CDW1_9BILA</name>
<dbReference type="GO" id="GO:0006633">
    <property type="term" value="P:fatty acid biosynthetic process"/>
    <property type="evidence" value="ECO:0007669"/>
    <property type="project" value="TreeGrafter"/>
</dbReference>
<dbReference type="InterPro" id="IPR003781">
    <property type="entry name" value="CoA-bd"/>
</dbReference>
<dbReference type="Gene3D" id="3.40.50.261">
    <property type="entry name" value="Succinyl-CoA synthetase domains"/>
    <property type="match status" value="2"/>
</dbReference>
<comment type="caution">
    <text evidence="3">The sequence shown here is derived from an EMBL/GenBank/DDBJ whole genome shotgun (WGS) entry which is preliminary data.</text>
</comment>
<dbReference type="InterPro" id="IPR036291">
    <property type="entry name" value="NAD(P)-bd_dom_sf"/>
</dbReference>
<dbReference type="Proteomes" id="UP000676336">
    <property type="component" value="Unassembled WGS sequence"/>
</dbReference>
<dbReference type="GO" id="GO:0003878">
    <property type="term" value="F:ATP citrate synthase activity"/>
    <property type="evidence" value="ECO:0007669"/>
    <property type="project" value="TreeGrafter"/>
</dbReference>
<keyword evidence="1" id="KW-0547">Nucleotide-binding</keyword>
<dbReference type="PANTHER" id="PTHR23118:SF42">
    <property type="entry name" value="ATP-CITRATE SYNTHASE"/>
    <property type="match status" value="1"/>
</dbReference>
<dbReference type="PROSITE" id="PS01216">
    <property type="entry name" value="SUCCINYL_COA_LIG_1"/>
    <property type="match status" value="1"/>
</dbReference>
<feature type="domain" description="CoA-binding" evidence="2">
    <location>
        <begin position="162"/>
        <end position="270"/>
    </location>
</feature>
<dbReference type="InterPro" id="IPR016102">
    <property type="entry name" value="Succinyl-CoA_synth-like"/>
</dbReference>
<dbReference type="SMART" id="SM00881">
    <property type="entry name" value="CoA_binding"/>
    <property type="match status" value="1"/>
</dbReference>
<dbReference type="Pfam" id="PF16114">
    <property type="entry name" value="Citrate_bind"/>
    <property type="match status" value="1"/>
</dbReference>
<dbReference type="FunFam" id="3.40.50.261:FF:000008">
    <property type="entry name" value="ATP-citrate synthase alpha chain protein"/>
    <property type="match status" value="1"/>
</dbReference>
<dbReference type="SUPFAM" id="SSF51735">
    <property type="entry name" value="NAD(P)-binding Rossmann-fold domains"/>
    <property type="match status" value="1"/>
</dbReference>
<protein>
    <recommendedName>
        <fullName evidence="2">CoA-binding domain-containing protein</fullName>
    </recommendedName>
</protein>
<dbReference type="GO" id="GO:0006085">
    <property type="term" value="P:acetyl-CoA biosynthetic process"/>
    <property type="evidence" value="ECO:0007669"/>
    <property type="project" value="TreeGrafter"/>
</dbReference>
<proteinExistence type="predicted"/>
<dbReference type="SUPFAM" id="SSF52210">
    <property type="entry name" value="Succinyl-CoA synthetase domains"/>
    <property type="match status" value="2"/>
</dbReference>
<evidence type="ECO:0000256" key="1">
    <source>
        <dbReference type="ARBA" id="ARBA00022741"/>
    </source>
</evidence>